<keyword evidence="2" id="KW-1185">Reference proteome</keyword>
<sequence length="142" mass="15707">MAKTRGSVKKATKSVGEHASSATIACESESPRPVQIKELVIEASYVMLLCQQREIVPYAGEEVLENKGPINKASVERMTQGNDTLILKEAKTSKIRKGKAKVDRKGINLNIETTLWRKLKDVEKMDIVVEKKVAAAKEEVVT</sequence>
<protein>
    <submittedName>
        <fullName evidence="1">Uncharacterized protein</fullName>
    </submittedName>
</protein>
<reference evidence="1 2" key="1">
    <citation type="submission" date="2023-03" db="EMBL/GenBank/DDBJ databases">
        <title>WGS of Gossypium arboreum.</title>
        <authorList>
            <person name="Yu D."/>
        </authorList>
    </citation>
    <scope>NUCLEOTIDE SEQUENCE [LARGE SCALE GENOMIC DNA]</scope>
    <source>
        <tissue evidence="1">Leaf</tissue>
    </source>
</reference>
<evidence type="ECO:0000313" key="1">
    <source>
        <dbReference type="EMBL" id="KAK5811646.1"/>
    </source>
</evidence>
<comment type="caution">
    <text evidence="1">The sequence shown here is derived from an EMBL/GenBank/DDBJ whole genome shotgun (WGS) entry which is preliminary data.</text>
</comment>
<dbReference type="Proteomes" id="UP001358586">
    <property type="component" value="Chromosome 8"/>
</dbReference>
<accession>A0ABR0P2M9</accession>
<evidence type="ECO:0000313" key="2">
    <source>
        <dbReference type="Proteomes" id="UP001358586"/>
    </source>
</evidence>
<gene>
    <name evidence="1" type="ORF">PVK06_026999</name>
</gene>
<name>A0ABR0P2M9_GOSAR</name>
<organism evidence="1 2">
    <name type="scientific">Gossypium arboreum</name>
    <name type="common">Tree cotton</name>
    <name type="synonym">Gossypium nanking</name>
    <dbReference type="NCBI Taxonomy" id="29729"/>
    <lineage>
        <taxon>Eukaryota</taxon>
        <taxon>Viridiplantae</taxon>
        <taxon>Streptophyta</taxon>
        <taxon>Embryophyta</taxon>
        <taxon>Tracheophyta</taxon>
        <taxon>Spermatophyta</taxon>
        <taxon>Magnoliopsida</taxon>
        <taxon>eudicotyledons</taxon>
        <taxon>Gunneridae</taxon>
        <taxon>Pentapetalae</taxon>
        <taxon>rosids</taxon>
        <taxon>malvids</taxon>
        <taxon>Malvales</taxon>
        <taxon>Malvaceae</taxon>
        <taxon>Malvoideae</taxon>
        <taxon>Gossypium</taxon>
    </lineage>
</organism>
<dbReference type="EMBL" id="JARKNE010000008">
    <property type="protein sequence ID" value="KAK5811646.1"/>
    <property type="molecule type" value="Genomic_DNA"/>
</dbReference>
<proteinExistence type="predicted"/>